<dbReference type="Proteomes" id="UP000292347">
    <property type="component" value="Unassembled WGS sequence"/>
</dbReference>
<organism evidence="2 3">
    <name type="scientific">Sphingomonas desiccabilis</name>
    <dbReference type="NCBI Taxonomy" id="429134"/>
    <lineage>
        <taxon>Bacteria</taxon>
        <taxon>Pseudomonadati</taxon>
        <taxon>Pseudomonadota</taxon>
        <taxon>Alphaproteobacteria</taxon>
        <taxon>Sphingomonadales</taxon>
        <taxon>Sphingomonadaceae</taxon>
        <taxon>Sphingomonas</taxon>
    </lineage>
</organism>
<reference evidence="2 3" key="1">
    <citation type="submission" date="2019-01" db="EMBL/GenBank/DDBJ databases">
        <title>Sphingomonas mucosissima sp. nov. and Sphingomonas desiccabilis sp. nov., from biological soil crusts in the Colorado Plateau, USA.</title>
        <authorList>
            <person name="Zhu D."/>
        </authorList>
    </citation>
    <scope>NUCLEOTIDE SEQUENCE [LARGE SCALE GENOMIC DNA]</scope>
    <source>
        <strain evidence="2 3">CP1D</strain>
    </source>
</reference>
<sequence>MRLPAHARLAGGWADLRAPSEGAPVLRKKRRADAAPPGGTARPLTLKAHASALLVAGVAGPLVSAFGSVALLLIAPGSAARMSLPNAAMVLCLLWIAIAFVAAPTAAVLLSALWPVTRRGTAAGRAVCVLAGITGGIVLASLGGKGSLATMLISAIIGAATAGVYCVVLARALRRRRAEPQLDTIFR</sequence>
<keyword evidence="1" id="KW-0472">Membrane</keyword>
<feature type="transmembrane region" description="Helical" evidence="1">
    <location>
        <begin position="122"/>
        <end position="142"/>
    </location>
</feature>
<keyword evidence="1" id="KW-0812">Transmembrane</keyword>
<gene>
    <name evidence="2" type="ORF">EO081_13720</name>
</gene>
<comment type="caution">
    <text evidence="2">The sequence shown here is derived from an EMBL/GenBank/DDBJ whole genome shotgun (WGS) entry which is preliminary data.</text>
</comment>
<dbReference type="AlphaFoldDB" id="A0A4Q2ILS7"/>
<feature type="transmembrane region" description="Helical" evidence="1">
    <location>
        <begin position="52"/>
        <end position="75"/>
    </location>
</feature>
<evidence type="ECO:0000256" key="1">
    <source>
        <dbReference type="SAM" id="Phobius"/>
    </source>
</evidence>
<keyword evidence="1" id="KW-1133">Transmembrane helix</keyword>
<keyword evidence="3" id="KW-1185">Reference proteome</keyword>
<evidence type="ECO:0000313" key="2">
    <source>
        <dbReference type="EMBL" id="RXZ30263.1"/>
    </source>
</evidence>
<dbReference type="EMBL" id="SDPT01000003">
    <property type="protein sequence ID" value="RXZ30263.1"/>
    <property type="molecule type" value="Genomic_DNA"/>
</dbReference>
<feature type="transmembrane region" description="Helical" evidence="1">
    <location>
        <begin position="87"/>
        <end position="110"/>
    </location>
</feature>
<feature type="transmembrane region" description="Helical" evidence="1">
    <location>
        <begin position="148"/>
        <end position="170"/>
    </location>
</feature>
<proteinExistence type="predicted"/>
<evidence type="ECO:0000313" key="3">
    <source>
        <dbReference type="Proteomes" id="UP000292347"/>
    </source>
</evidence>
<accession>A0A4Q2ILS7</accession>
<protein>
    <submittedName>
        <fullName evidence="2">Uncharacterized protein</fullName>
    </submittedName>
</protein>
<name>A0A4Q2ILS7_9SPHN</name>